<evidence type="ECO:0000313" key="4">
    <source>
        <dbReference type="Proteomes" id="UP000612585"/>
    </source>
</evidence>
<evidence type="ECO:0000256" key="1">
    <source>
        <dbReference type="ARBA" id="ARBA00022679"/>
    </source>
</evidence>
<feature type="domain" description="Methyltransferase" evidence="2">
    <location>
        <begin position="36"/>
        <end position="130"/>
    </location>
</feature>
<protein>
    <submittedName>
        <fullName evidence="3">Methyltransferase</fullName>
    </submittedName>
</protein>
<dbReference type="Gene3D" id="2.20.130.10">
    <property type="entry name" value="CAC2371-like domains"/>
    <property type="match status" value="1"/>
</dbReference>
<proteinExistence type="predicted"/>
<dbReference type="Pfam" id="PF13649">
    <property type="entry name" value="Methyltransf_25"/>
    <property type="match status" value="1"/>
</dbReference>
<dbReference type="Proteomes" id="UP000612585">
    <property type="component" value="Unassembled WGS sequence"/>
</dbReference>
<dbReference type="InterPro" id="IPR041698">
    <property type="entry name" value="Methyltransf_25"/>
</dbReference>
<dbReference type="RefSeq" id="WP_204008481.1">
    <property type="nucleotide sequence ID" value="NZ_BOPG01000082.1"/>
</dbReference>
<dbReference type="SUPFAM" id="SSF53335">
    <property type="entry name" value="S-adenosyl-L-methionine-dependent methyltransferases"/>
    <property type="match status" value="1"/>
</dbReference>
<dbReference type="GO" id="GO:0008168">
    <property type="term" value="F:methyltransferase activity"/>
    <property type="evidence" value="ECO:0007669"/>
    <property type="project" value="UniProtKB-KW"/>
</dbReference>
<evidence type="ECO:0000259" key="2">
    <source>
        <dbReference type="Pfam" id="PF13649"/>
    </source>
</evidence>
<gene>
    <name evidence="3" type="ORF">Vau01_101920</name>
</gene>
<sequence length="244" mass="26374">MRAYSDGDAAALYDVLNPWGASDDFHLRHMMAAPSVLDVGCGTGTLLARARDNGHSGRLCGVDPDEGMLGRARAKSIVDVEWVLAGAADLTFRGEFAHALMASHAFQCLATDADLRASLAAIRAALVDGGTFAFETRNRLAREWESWTPDNPWDVVDPDGRDLRMVYDVRERADGVVTVAETTATRDGVPLRVDHADLRFITEADLDAYLTEAGFTVAERYGDFRGGPCTPSSAEIVTVARAAR</sequence>
<dbReference type="GO" id="GO:0032259">
    <property type="term" value="P:methylation"/>
    <property type="evidence" value="ECO:0007669"/>
    <property type="project" value="UniProtKB-KW"/>
</dbReference>
<dbReference type="PANTHER" id="PTHR43861">
    <property type="entry name" value="TRANS-ACONITATE 2-METHYLTRANSFERASE-RELATED"/>
    <property type="match status" value="1"/>
</dbReference>
<evidence type="ECO:0000313" key="3">
    <source>
        <dbReference type="EMBL" id="GIJ62676.1"/>
    </source>
</evidence>
<dbReference type="CDD" id="cd02440">
    <property type="entry name" value="AdoMet_MTases"/>
    <property type="match status" value="1"/>
</dbReference>
<keyword evidence="1" id="KW-0808">Transferase</keyword>
<name>A0A8J3ZJI3_9ACTN</name>
<organism evidence="3 4">
    <name type="scientific">Virgisporangium aurantiacum</name>
    <dbReference type="NCBI Taxonomy" id="175570"/>
    <lineage>
        <taxon>Bacteria</taxon>
        <taxon>Bacillati</taxon>
        <taxon>Actinomycetota</taxon>
        <taxon>Actinomycetes</taxon>
        <taxon>Micromonosporales</taxon>
        <taxon>Micromonosporaceae</taxon>
        <taxon>Virgisporangium</taxon>
    </lineage>
</organism>
<keyword evidence="4" id="KW-1185">Reference proteome</keyword>
<dbReference type="Gene3D" id="3.40.50.150">
    <property type="entry name" value="Vaccinia Virus protein VP39"/>
    <property type="match status" value="1"/>
</dbReference>
<keyword evidence="3" id="KW-0489">Methyltransferase</keyword>
<dbReference type="AlphaFoldDB" id="A0A8J3ZJI3"/>
<comment type="caution">
    <text evidence="3">The sequence shown here is derived from an EMBL/GenBank/DDBJ whole genome shotgun (WGS) entry which is preliminary data.</text>
</comment>
<reference evidence="3" key="1">
    <citation type="submission" date="2021-01" db="EMBL/GenBank/DDBJ databases">
        <title>Whole genome shotgun sequence of Virgisporangium aurantiacum NBRC 16421.</title>
        <authorList>
            <person name="Komaki H."/>
            <person name="Tamura T."/>
        </authorList>
    </citation>
    <scope>NUCLEOTIDE SEQUENCE</scope>
    <source>
        <strain evidence="3">NBRC 16421</strain>
    </source>
</reference>
<dbReference type="InterPro" id="IPR029063">
    <property type="entry name" value="SAM-dependent_MTases_sf"/>
</dbReference>
<dbReference type="EMBL" id="BOPG01000082">
    <property type="protein sequence ID" value="GIJ62676.1"/>
    <property type="molecule type" value="Genomic_DNA"/>
</dbReference>
<accession>A0A8J3ZJI3</accession>